<dbReference type="Pfam" id="PF22848">
    <property type="entry name" value="ASD1_dom"/>
    <property type="match status" value="1"/>
</dbReference>
<evidence type="ECO:0000256" key="1">
    <source>
        <dbReference type="ARBA" id="ARBA00001462"/>
    </source>
</evidence>
<protein>
    <recommendedName>
        <fullName evidence="4">non-reducing end alpha-L-arabinofuranosidase</fullName>
        <ecNumber evidence="4">3.2.1.55</ecNumber>
    </recommendedName>
</protein>
<dbReference type="InterPro" id="IPR051563">
    <property type="entry name" value="Glycosyl_Hydrolase_51"/>
</dbReference>
<dbReference type="EC" id="3.2.1.55" evidence="4"/>
<feature type="signal peptide" evidence="8">
    <location>
        <begin position="1"/>
        <end position="18"/>
    </location>
</feature>
<comment type="catalytic activity">
    <reaction evidence="1">
        <text>Hydrolysis of terminal non-reducing alpha-L-arabinofuranoside residues in alpha-L-arabinosides.</text>
        <dbReference type="EC" id="3.2.1.55"/>
    </reaction>
</comment>
<comment type="similarity">
    <text evidence="3">Belongs to the glycosyl hydrolase 51 family.</text>
</comment>
<evidence type="ECO:0000313" key="11">
    <source>
        <dbReference type="Proteomes" id="UP000054144"/>
    </source>
</evidence>
<dbReference type="AlphaFoldDB" id="A0A0D7A225"/>
<accession>A0A0D7A225</accession>
<evidence type="ECO:0000256" key="7">
    <source>
        <dbReference type="ARBA" id="ARBA00023180"/>
    </source>
</evidence>
<dbReference type="EMBL" id="KN882062">
    <property type="protein sequence ID" value="KIY45087.1"/>
    <property type="molecule type" value="Genomic_DNA"/>
</dbReference>
<keyword evidence="11" id="KW-1185">Reference proteome</keyword>
<evidence type="ECO:0000313" key="10">
    <source>
        <dbReference type="EMBL" id="KIY45087.1"/>
    </source>
</evidence>
<evidence type="ECO:0000256" key="8">
    <source>
        <dbReference type="SAM" id="SignalP"/>
    </source>
</evidence>
<comment type="pathway">
    <text evidence="2">Glycan metabolism; L-arabinan degradation.</text>
</comment>
<evidence type="ECO:0000256" key="3">
    <source>
        <dbReference type="ARBA" id="ARBA00007186"/>
    </source>
</evidence>
<keyword evidence="6 10" id="KW-0378">Hydrolase</keyword>
<dbReference type="InterPro" id="IPR017853">
    <property type="entry name" value="GH"/>
</dbReference>
<dbReference type="SUPFAM" id="SSF51445">
    <property type="entry name" value="(Trans)glycosidases"/>
    <property type="match status" value="1"/>
</dbReference>
<dbReference type="InterPro" id="IPR013780">
    <property type="entry name" value="Glyco_hydro_b"/>
</dbReference>
<dbReference type="PANTHER" id="PTHR31776:SF0">
    <property type="entry name" value="ALPHA-L-ARABINOFURANOSIDASE 1"/>
    <property type="match status" value="1"/>
</dbReference>
<dbReference type="InterPro" id="IPR055235">
    <property type="entry name" value="ASD1_cat"/>
</dbReference>
<dbReference type="PANTHER" id="PTHR31776">
    <property type="entry name" value="ALPHA-L-ARABINOFURANOSIDASE 1"/>
    <property type="match status" value="1"/>
</dbReference>
<reference evidence="10 11" key="1">
    <citation type="journal article" date="2015" name="Fungal Genet. Biol.">
        <title>Evolution of novel wood decay mechanisms in Agaricales revealed by the genome sequences of Fistulina hepatica and Cylindrobasidium torrendii.</title>
        <authorList>
            <person name="Floudas D."/>
            <person name="Held B.W."/>
            <person name="Riley R."/>
            <person name="Nagy L.G."/>
            <person name="Koehler G."/>
            <person name="Ransdell A.S."/>
            <person name="Younus H."/>
            <person name="Chow J."/>
            <person name="Chiniquy J."/>
            <person name="Lipzen A."/>
            <person name="Tritt A."/>
            <person name="Sun H."/>
            <person name="Haridas S."/>
            <person name="LaButti K."/>
            <person name="Ohm R.A."/>
            <person name="Kues U."/>
            <person name="Blanchette R.A."/>
            <person name="Grigoriev I.V."/>
            <person name="Minto R.E."/>
            <person name="Hibbett D.S."/>
        </authorList>
    </citation>
    <scope>NUCLEOTIDE SEQUENCE [LARGE SCALE GENOMIC DNA]</scope>
    <source>
        <strain evidence="10 11">ATCC 64428</strain>
    </source>
</reference>
<organism evidence="10 11">
    <name type="scientific">Fistulina hepatica ATCC 64428</name>
    <dbReference type="NCBI Taxonomy" id="1128425"/>
    <lineage>
        <taxon>Eukaryota</taxon>
        <taxon>Fungi</taxon>
        <taxon>Dikarya</taxon>
        <taxon>Basidiomycota</taxon>
        <taxon>Agaricomycotina</taxon>
        <taxon>Agaricomycetes</taxon>
        <taxon>Agaricomycetidae</taxon>
        <taxon>Agaricales</taxon>
        <taxon>Fistulinaceae</taxon>
        <taxon>Fistulina</taxon>
    </lineage>
</organism>
<gene>
    <name evidence="10" type="ORF">FISHEDRAFT_67176</name>
</gene>
<dbReference type="Gene3D" id="2.60.120.260">
    <property type="entry name" value="Galactose-binding domain-like"/>
    <property type="match status" value="1"/>
</dbReference>
<evidence type="ECO:0000259" key="9">
    <source>
        <dbReference type="SMART" id="SM00813"/>
    </source>
</evidence>
<dbReference type="Gene3D" id="3.20.20.80">
    <property type="entry name" value="Glycosidases"/>
    <property type="match status" value="1"/>
</dbReference>
<dbReference type="GO" id="GO:0046373">
    <property type="term" value="P:L-arabinose metabolic process"/>
    <property type="evidence" value="ECO:0007669"/>
    <property type="project" value="InterPro"/>
</dbReference>
<dbReference type="OrthoDB" id="406864at2759"/>
<evidence type="ECO:0000256" key="2">
    <source>
        <dbReference type="ARBA" id="ARBA00004834"/>
    </source>
</evidence>
<evidence type="ECO:0000256" key="4">
    <source>
        <dbReference type="ARBA" id="ARBA00012670"/>
    </source>
</evidence>
<keyword evidence="7" id="KW-0325">Glycoprotein</keyword>
<dbReference type="UniPathway" id="UPA00667"/>
<dbReference type="Pfam" id="PF06964">
    <property type="entry name" value="Alpha-L-AF_C"/>
    <property type="match status" value="1"/>
</dbReference>
<dbReference type="Proteomes" id="UP000054144">
    <property type="component" value="Unassembled WGS sequence"/>
</dbReference>
<keyword evidence="5 8" id="KW-0732">Signal</keyword>
<dbReference type="InterPro" id="IPR010720">
    <property type="entry name" value="Alpha-L-AF_C"/>
</dbReference>
<dbReference type="SMART" id="SM00813">
    <property type="entry name" value="Alpha-L-AF_C"/>
    <property type="match status" value="1"/>
</dbReference>
<dbReference type="GO" id="GO:0046556">
    <property type="term" value="F:alpha-L-arabinofuranosidase activity"/>
    <property type="evidence" value="ECO:0007669"/>
    <property type="project" value="UniProtKB-EC"/>
</dbReference>
<sequence>MSLLKFLPFVAIVSCAQAVTVSVSATASHAVPTTLFGLMFESGDGGLYAELLQNRAFQQVTAGTSAALTAWDTVNDASIVVIADSSPVSVALPNSLEVTIPAGSSDSGFSNSGYLGIKIDSSWTYNASFYYKSSSGSVKATVGLQTSAGESLASSTIALDDTDDAWVQTYTTLTPSASADAMDNYFTIVIDASDATSDVIIDFAMFSLFPPTYKGRTNGMRIDIAETLAEMKPAFFRFPGGNNLGESVSTRWKWNATLGPLVDRPGRVGDWGYVNTDGLGLLEYLYWCEDMGMDMIMAVYDGYSLDGVAIAEDDMEPYIASAIGQINFVVGDPTTSAAAAWRAALGREEPFNLTYVEIGNEDFTSTTASSTYVYRWEDIVSNLSATFPDLQFIATTYQSGPVLTPTPQHYDNHIYDTIDWFAENSFAYDSYERNSTTYFQGEYAVVADGRLEYPTMWGSSAEAVYMTGLERNSDIVFAASYAPLLNHVNASEWTPNLVGFDSGTVYPSTSYYVQKLFSLNKGDEYYPSTLPSEDGTIFWSVVKNTTSNELIIKVANPTDEEQTLTFDLPFSSVAETGTLQLLTGSQNASNTPAIPNAVVPTTSQLTVGSTFDYEAPGYSVSVISFVVN</sequence>
<name>A0A0D7A225_9AGAR</name>
<proteinExistence type="inferred from homology"/>
<feature type="domain" description="Alpha-L-arabinofuranosidase C-terminal" evidence="9">
    <location>
        <begin position="441"/>
        <end position="619"/>
    </location>
</feature>
<dbReference type="Gene3D" id="2.60.40.1180">
    <property type="entry name" value="Golgi alpha-mannosidase II"/>
    <property type="match status" value="1"/>
</dbReference>
<feature type="chain" id="PRO_5002316017" description="non-reducing end alpha-L-arabinofuranosidase" evidence="8">
    <location>
        <begin position="19"/>
        <end position="628"/>
    </location>
</feature>
<evidence type="ECO:0000256" key="5">
    <source>
        <dbReference type="ARBA" id="ARBA00022729"/>
    </source>
</evidence>
<dbReference type="GO" id="GO:0031222">
    <property type="term" value="P:arabinan catabolic process"/>
    <property type="evidence" value="ECO:0007669"/>
    <property type="project" value="UniProtKB-UniPathway"/>
</dbReference>
<evidence type="ECO:0000256" key="6">
    <source>
        <dbReference type="ARBA" id="ARBA00022801"/>
    </source>
</evidence>